<dbReference type="Pfam" id="PF03845">
    <property type="entry name" value="Spore_permease"/>
    <property type="match status" value="1"/>
</dbReference>
<feature type="transmembrane region" description="Helical" evidence="8">
    <location>
        <begin position="303"/>
        <end position="322"/>
    </location>
</feature>
<evidence type="ECO:0000256" key="6">
    <source>
        <dbReference type="ARBA" id="ARBA00022989"/>
    </source>
</evidence>
<feature type="transmembrane region" description="Helical" evidence="8">
    <location>
        <begin position="37"/>
        <end position="57"/>
    </location>
</feature>
<evidence type="ECO:0000256" key="8">
    <source>
        <dbReference type="SAM" id="Phobius"/>
    </source>
</evidence>
<sequence>MDRETLTTRQAVCINVLFIFGSTAVMGVSSVTEQDSWIAFLLSVAFTIPAVLVYARLLQLFPGKNFFEMVDALFGRIAGKILTALMTWYAIHLCALVLKNFSEFLEICVLPETPQLAIILSMTLVVCYMARSGLETLGKWAIFALPVVSAIVIFTIVFAVNHMDFARILPVGTHDLGTLSAAGYKLFTFPFAESVIFLCAVGKMRGNGRPYSPYRMYLISIFLAGAILLSILLRNVFLLGPAVVADEYFPSYTAAKIINIADLISRLEGSIAMNFIVAGIVKITLCVFAASKGLAHLLELRDYRQLAFPVGLLGAALSANIFENVAQMVAFADAYKIYAIPFQILIPLGAWLAAEKKHRREQKAAVEDK</sequence>
<feature type="transmembrane region" description="Helical" evidence="8">
    <location>
        <begin position="214"/>
        <end position="233"/>
    </location>
</feature>
<evidence type="ECO:0000256" key="7">
    <source>
        <dbReference type="ARBA" id="ARBA00023136"/>
    </source>
</evidence>
<keyword evidence="4" id="KW-0309">Germination</keyword>
<feature type="transmembrane region" description="Helical" evidence="8">
    <location>
        <begin position="181"/>
        <end position="202"/>
    </location>
</feature>
<reference evidence="9" key="1">
    <citation type="submission" date="2016-04" db="EMBL/GenBank/DDBJ databases">
        <authorList>
            <person name="Evans L.H."/>
            <person name="Alamgir A."/>
            <person name="Owens N."/>
            <person name="Weber N.D."/>
            <person name="Virtaneva K."/>
            <person name="Barbian K."/>
            <person name="Babar A."/>
            <person name="Rosenke K."/>
        </authorList>
    </citation>
    <scope>NUCLEOTIDE SEQUENCE</scope>
    <source>
        <strain evidence="9">86</strain>
    </source>
</reference>
<name>A0A212KH49_9FIRM</name>
<comment type="similarity">
    <text evidence="2">Belongs to the amino acid-polyamine-organocation (APC) superfamily. Spore germination protein (SGP) (TC 2.A.3.9) family.</text>
</comment>
<evidence type="ECO:0000256" key="4">
    <source>
        <dbReference type="ARBA" id="ARBA00022544"/>
    </source>
</evidence>
<accession>A0A212KH49</accession>
<dbReference type="InterPro" id="IPR004761">
    <property type="entry name" value="Spore_GerAB"/>
</dbReference>
<dbReference type="PANTHER" id="PTHR34975">
    <property type="entry name" value="SPORE GERMINATION PROTEIN A2"/>
    <property type="match status" value="1"/>
</dbReference>
<dbReference type="EMBL" id="FLUN01000001">
    <property type="protein sequence ID" value="SBW10885.1"/>
    <property type="molecule type" value="Genomic_DNA"/>
</dbReference>
<comment type="subcellular location">
    <subcellularLocation>
        <location evidence="1">Membrane</location>
        <topology evidence="1">Multi-pass membrane protein</topology>
    </subcellularLocation>
</comment>
<feature type="transmembrane region" description="Helical" evidence="8">
    <location>
        <begin position="271"/>
        <end position="291"/>
    </location>
</feature>
<feature type="transmembrane region" description="Helical" evidence="8">
    <location>
        <begin position="334"/>
        <end position="354"/>
    </location>
</feature>
<dbReference type="AlphaFoldDB" id="A0A212KH49"/>
<feature type="transmembrane region" description="Helical" evidence="8">
    <location>
        <begin position="104"/>
        <end position="128"/>
    </location>
</feature>
<keyword evidence="6 8" id="KW-1133">Transmembrane helix</keyword>
<evidence type="ECO:0000313" key="9">
    <source>
        <dbReference type="EMBL" id="SBW10885.1"/>
    </source>
</evidence>
<feature type="transmembrane region" description="Helical" evidence="8">
    <location>
        <begin position="140"/>
        <end position="161"/>
    </location>
</feature>
<keyword evidence="7 8" id="KW-0472">Membrane</keyword>
<keyword evidence="3" id="KW-0813">Transport</keyword>
<dbReference type="GO" id="GO:0016020">
    <property type="term" value="C:membrane"/>
    <property type="evidence" value="ECO:0007669"/>
    <property type="project" value="UniProtKB-SubCell"/>
</dbReference>
<evidence type="ECO:0000256" key="5">
    <source>
        <dbReference type="ARBA" id="ARBA00022692"/>
    </source>
</evidence>
<dbReference type="PANTHER" id="PTHR34975:SF2">
    <property type="entry name" value="SPORE GERMINATION PROTEIN A2"/>
    <property type="match status" value="1"/>
</dbReference>
<evidence type="ECO:0000256" key="3">
    <source>
        <dbReference type="ARBA" id="ARBA00022448"/>
    </source>
</evidence>
<keyword evidence="5 8" id="KW-0812">Transmembrane</keyword>
<feature type="transmembrane region" description="Helical" evidence="8">
    <location>
        <begin position="12"/>
        <end position="31"/>
    </location>
</feature>
<gene>
    <name evidence="9" type="ORF">KL86CLO1_13092</name>
</gene>
<feature type="transmembrane region" description="Helical" evidence="8">
    <location>
        <begin position="77"/>
        <end position="98"/>
    </location>
</feature>
<dbReference type="GO" id="GO:0009847">
    <property type="term" value="P:spore germination"/>
    <property type="evidence" value="ECO:0007669"/>
    <property type="project" value="InterPro"/>
</dbReference>
<evidence type="ECO:0000256" key="2">
    <source>
        <dbReference type="ARBA" id="ARBA00007998"/>
    </source>
</evidence>
<evidence type="ECO:0000256" key="1">
    <source>
        <dbReference type="ARBA" id="ARBA00004141"/>
    </source>
</evidence>
<proteinExistence type="inferred from homology"/>
<organism evidence="9">
    <name type="scientific">uncultured Eubacteriales bacterium</name>
    <dbReference type="NCBI Taxonomy" id="172733"/>
    <lineage>
        <taxon>Bacteria</taxon>
        <taxon>Bacillati</taxon>
        <taxon>Bacillota</taxon>
        <taxon>Clostridia</taxon>
        <taxon>Eubacteriales</taxon>
        <taxon>environmental samples</taxon>
    </lineage>
</organism>
<protein>
    <submittedName>
        <fullName evidence="9">Putative Spore germination protein (Amino acid permease)</fullName>
    </submittedName>
</protein>
<dbReference type="NCBIfam" id="TIGR00912">
    <property type="entry name" value="2A0309"/>
    <property type="match status" value="1"/>
</dbReference>